<organism evidence="2 3">
    <name type="scientific">Methanobrevibacter millerae</name>
    <dbReference type="NCBI Taxonomy" id="230361"/>
    <lineage>
        <taxon>Archaea</taxon>
        <taxon>Methanobacteriati</taxon>
        <taxon>Methanobacteriota</taxon>
        <taxon>Methanomada group</taxon>
        <taxon>Methanobacteria</taxon>
        <taxon>Methanobacteriales</taxon>
        <taxon>Methanobacteriaceae</taxon>
        <taxon>Methanobrevibacter</taxon>
    </lineage>
</organism>
<keyword evidence="1" id="KW-1133">Transmembrane helix</keyword>
<evidence type="ECO:0000256" key="1">
    <source>
        <dbReference type="SAM" id="Phobius"/>
    </source>
</evidence>
<dbReference type="Proteomes" id="UP000067738">
    <property type="component" value="Chromosome"/>
</dbReference>
<dbReference type="GeneID" id="26736233"/>
<proteinExistence type="predicted"/>
<dbReference type="SUPFAM" id="SSF82866">
    <property type="entry name" value="Multidrug efflux transporter AcrB transmembrane domain"/>
    <property type="match status" value="1"/>
</dbReference>
<keyword evidence="1" id="KW-0472">Membrane</keyword>
<dbReference type="KEGG" id="mmil:sm9_1282"/>
<evidence type="ECO:0000313" key="3">
    <source>
        <dbReference type="Proteomes" id="UP000067738"/>
    </source>
</evidence>
<sequence length="134" mass="14642">MAKFCGKCGNKLKNENAKFCDKCGSKISNATRSTNTTVNTPINNAPIYKEKSMPLALILSFLLPGIGIVYAGDVAKGLAVFIGLVVINFLLNTLLKSPITPILSIALIICSLYLTYEEVNAVNEKNRKLMRNQF</sequence>
<dbReference type="OrthoDB" id="78500at2157"/>
<reference evidence="2 3" key="1">
    <citation type="submission" date="2015-04" db="EMBL/GenBank/DDBJ databases">
        <title>The complete genome sequence of the rumen methanogen Methanobrevibacter millerae SM9.</title>
        <authorList>
            <person name="Leahy S.C."/>
            <person name="Kelly W.J."/>
            <person name="Pacheco D.M."/>
            <person name="Li D."/>
            <person name="Altermann E."/>
            <person name="Attwood G.T."/>
        </authorList>
    </citation>
    <scope>NUCLEOTIDE SEQUENCE [LARGE SCALE GENOMIC DNA]</scope>
    <source>
        <strain evidence="2 3">SM9</strain>
    </source>
</reference>
<gene>
    <name evidence="2" type="ORF">sm9_1282</name>
</gene>
<keyword evidence="3" id="KW-1185">Reference proteome</keyword>
<dbReference type="EMBL" id="CP011266">
    <property type="protein sequence ID" value="ALT69063.1"/>
    <property type="molecule type" value="Genomic_DNA"/>
</dbReference>
<feature type="transmembrane region" description="Helical" evidence="1">
    <location>
        <begin position="53"/>
        <end position="71"/>
    </location>
</feature>
<dbReference type="AlphaFoldDB" id="A0A0U3E4W9"/>
<name>A0A0U3E4W9_9EURY</name>
<dbReference type="RefSeq" id="WP_058739323.1">
    <property type="nucleotide sequence ID" value="NZ_CP011266.1"/>
</dbReference>
<feature type="transmembrane region" description="Helical" evidence="1">
    <location>
        <begin position="101"/>
        <end position="122"/>
    </location>
</feature>
<dbReference type="PATRIC" id="fig|230361.4.peg.1326"/>
<accession>A0A0U3E4W9</accession>
<protein>
    <submittedName>
        <fullName evidence="2">Uncharacterized protein</fullName>
    </submittedName>
</protein>
<feature type="transmembrane region" description="Helical" evidence="1">
    <location>
        <begin position="78"/>
        <end position="95"/>
    </location>
</feature>
<keyword evidence="1" id="KW-0812">Transmembrane</keyword>
<evidence type="ECO:0000313" key="2">
    <source>
        <dbReference type="EMBL" id="ALT69063.1"/>
    </source>
</evidence>